<evidence type="ECO:0000313" key="2">
    <source>
        <dbReference type="Proteomes" id="UP000193090"/>
    </source>
</evidence>
<gene>
    <name evidence="1" type="ORF">AWC30_02895</name>
</gene>
<organism evidence="1 2">
    <name type="scientific">Mycolicibacillus trivialis</name>
    <dbReference type="NCBI Taxonomy" id="1798"/>
    <lineage>
        <taxon>Bacteria</taxon>
        <taxon>Bacillati</taxon>
        <taxon>Actinomycetota</taxon>
        <taxon>Actinomycetes</taxon>
        <taxon>Mycobacteriales</taxon>
        <taxon>Mycobacteriaceae</taxon>
        <taxon>Mycolicibacillus</taxon>
    </lineage>
</organism>
<keyword evidence="2" id="KW-1185">Reference proteome</keyword>
<proteinExistence type="predicted"/>
<dbReference type="STRING" id="1798.AWC30_02895"/>
<dbReference type="EMBL" id="LQPZ01000008">
    <property type="protein sequence ID" value="ORX07886.1"/>
    <property type="molecule type" value="Genomic_DNA"/>
</dbReference>
<dbReference type="Pfam" id="PF12840">
    <property type="entry name" value="HTH_20"/>
    <property type="match status" value="1"/>
</dbReference>
<dbReference type="Proteomes" id="UP000193090">
    <property type="component" value="Unassembled WGS sequence"/>
</dbReference>
<protein>
    <submittedName>
        <fullName evidence="1">Transcriptional regulator</fullName>
    </submittedName>
</protein>
<reference evidence="1 2" key="1">
    <citation type="submission" date="2016-01" db="EMBL/GenBank/DDBJ databases">
        <title>The new phylogeny of the genus Mycobacterium.</title>
        <authorList>
            <person name="Tarcisio F."/>
            <person name="Conor M."/>
            <person name="Antonella G."/>
            <person name="Elisabetta G."/>
            <person name="Giulia F.S."/>
            <person name="Sara T."/>
            <person name="Anna F."/>
            <person name="Clotilde B."/>
            <person name="Roberto B."/>
            <person name="Veronica D.S."/>
            <person name="Fabio R."/>
            <person name="Monica P."/>
            <person name="Olivier J."/>
            <person name="Enrico T."/>
            <person name="Nicola S."/>
        </authorList>
    </citation>
    <scope>NUCLEOTIDE SEQUENCE [LARGE SCALE GENOMIC DNA]</scope>
    <source>
        <strain evidence="1 2">DSM 44153</strain>
    </source>
</reference>
<dbReference type="RefSeq" id="WP_085107920.1">
    <property type="nucleotide sequence ID" value="NZ_JACKSN010000136.1"/>
</dbReference>
<dbReference type="OrthoDB" id="3399802at2"/>
<dbReference type="SUPFAM" id="SSF46785">
    <property type="entry name" value="Winged helix' DNA-binding domain"/>
    <property type="match status" value="1"/>
</dbReference>
<accession>A0A1X2EP77</accession>
<name>A0A1X2EP77_9MYCO</name>
<dbReference type="AlphaFoldDB" id="A0A1X2EP77"/>
<dbReference type="InterPro" id="IPR036388">
    <property type="entry name" value="WH-like_DNA-bd_sf"/>
</dbReference>
<comment type="caution">
    <text evidence="1">The sequence shown here is derived from an EMBL/GenBank/DDBJ whole genome shotgun (WGS) entry which is preliminary data.</text>
</comment>
<dbReference type="InterPro" id="IPR036390">
    <property type="entry name" value="WH_DNA-bd_sf"/>
</dbReference>
<sequence>MTDLGRDAARIGALADPLRRRLYRFVCSQSDPVSRDQAAEAVAVPRHQAKFHLDRLEADGLLEASYVRLTGRSGPGAGRPAKLYRRTERDIAVSLPHREYRLAGELMASAIAESARTGEAVLAVLQRTAHDYGRTLGSAAAEQQPPGDADAALELAVAVLEEHGYEPRYGASAEVYLANCPFEALARTQTELACNMNHALVAGVAGALTPFCPRARLCPAHDRCCVVLDAGEPG</sequence>
<dbReference type="Gene3D" id="1.10.10.10">
    <property type="entry name" value="Winged helix-like DNA-binding domain superfamily/Winged helix DNA-binding domain"/>
    <property type="match status" value="1"/>
</dbReference>
<evidence type="ECO:0000313" key="1">
    <source>
        <dbReference type="EMBL" id="ORX07886.1"/>
    </source>
</evidence>